<dbReference type="HOGENOM" id="CLU_2066982_0_0_1"/>
<dbReference type="SUPFAM" id="SSF52540">
    <property type="entry name" value="P-loop containing nucleoside triphosphate hydrolases"/>
    <property type="match status" value="1"/>
</dbReference>
<keyword evidence="1" id="KW-0677">Repeat</keyword>
<sequence>MESSPRAALLQGAIRPSISGNAQVINAGGNVVVHSPPVPPTPPPTGLAGLLRPVINATHTRAGHVARCDHGTRPEVIAQIEQWLDGSDKRAAICWIRGPAGYGKSAVAQTIAERYAKEGRLLGSFFFLRDLPCCSCCKAIT</sequence>
<dbReference type="Proteomes" id="UP000054477">
    <property type="component" value="Unassembled WGS sequence"/>
</dbReference>
<dbReference type="InterPro" id="IPR056884">
    <property type="entry name" value="NPHP3-like_N"/>
</dbReference>
<feature type="domain" description="Nephrocystin 3-like N-terminal" evidence="2">
    <location>
        <begin position="79"/>
        <end position="129"/>
    </location>
</feature>
<evidence type="ECO:0000313" key="4">
    <source>
        <dbReference type="Proteomes" id="UP000054477"/>
    </source>
</evidence>
<reference evidence="4" key="2">
    <citation type="submission" date="2015-01" db="EMBL/GenBank/DDBJ databases">
        <title>Evolutionary Origins and Diversification of the Mycorrhizal Mutualists.</title>
        <authorList>
            <consortium name="DOE Joint Genome Institute"/>
            <consortium name="Mycorrhizal Genomics Consortium"/>
            <person name="Kohler A."/>
            <person name="Kuo A."/>
            <person name="Nagy L.G."/>
            <person name="Floudas D."/>
            <person name="Copeland A."/>
            <person name="Barry K.W."/>
            <person name="Cichocki N."/>
            <person name="Veneault-Fourrey C."/>
            <person name="LaButti K."/>
            <person name="Lindquist E.A."/>
            <person name="Lipzen A."/>
            <person name="Lundell T."/>
            <person name="Morin E."/>
            <person name="Murat C."/>
            <person name="Riley R."/>
            <person name="Ohm R."/>
            <person name="Sun H."/>
            <person name="Tunlid A."/>
            <person name="Henrissat B."/>
            <person name="Grigoriev I.V."/>
            <person name="Hibbett D.S."/>
            <person name="Martin F."/>
        </authorList>
    </citation>
    <scope>NUCLEOTIDE SEQUENCE [LARGE SCALE GENOMIC DNA]</scope>
    <source>
        <strain evidence="4">LaAM-08-1</strain>
    </source>
</reference>
<dbReference type="AlphaFoldDB" id="A0A0C9XWS6"/>
<organism evidence="3 4">
    <name type="scientific">Laccaria amethystina LaAM-08-1</name>
    <dbReference type="NCBI Taxonomy" id="1095629"/>
    <lineage>
        <taxon>Eukaryota</taxon>
        <taxon>Fungi</taxon>
        <taxon>Dikarya</taxon>
        <taxon>Basidiomycota</taxon>
        <taxon>Agaricomycotina</taxon>
        <taxon>Agaricomycetes</taxon>
        <taxon>Agaricomycetidae</taxon>
        <taxon>Agaricales</taxon>
        <taxon>Agaricineae</taxon>
        <taxon>Hydnangiaceae</taxon>
        <taxon>Laccaria</taxon>
    </lineage>
</organism>
<gene>
    <name evidence="3" type="ORF">K443DRAFT_307344</name>
</gene>
<evidence type="ECO:0000313" key="3">
    <source>
        <dbReference type="EMBL" id="KIK06024.1"/>
    </source>
</evidence>
<dbReference type="STRING" id="1095629.A0A0C9XWS6"/>
<dbReference type="InterPro" id="IPR027417">
    <property type="entry name" value="P-loop_NTPase"/>
</dbReference>
<dbReference type="Gene3D" id="3.40.50.300">
    <property type="entry name" value="P-loop containing nucleotide triphosphate hydrolases"/>
    <property type="match status" value="1"/>
</dbReference>
<reference evidence="3 4" key="1">
    <citation type="submission" date="2014-04" db="EMBL/GenBank/DDBJ databases">
        <authorList>
            <consortium name="DOE Joint Genome Institute"/>
            <person name="Kuo A."/>
            <person name="Kohler A."/>
            <person name="Nagy L.G."/>
            <person name="Floudas D."/>
            <person name="Copeland A."/>
            <person name="Barry K.W."/>
            <person name="Cichocki N."/>
            <person name="Veneault-Fourrey C."/>
            <person name="LaButti K."/>
            <person name="Lindquist E.A."/>
            <person name="Lipzen A."/>
            <person name="Lundell T."/>
            <person name="Morin E."/>
            <person name="Murat C."/>
            <person name="Sun H."/>
            <person name="Tunlid A."/>
            <person name="Henrissat B."/>
            <person name="Grigoriev I.V."/>
            <person name="Hibbett D.S."/>
            <person name="Martin F."/>
            <person name="Nordberg H.P."/>
            <person name="Cantor M.N."/>
            <person name="Hua S.X."/>
        </authorList>
    </citation>
    <scope>NUCLEOTIDE SEQUENCE [LARGE SCALE GENOMIC DNA]</scope>
    <source>
        <strain evidence="3 4">LaAM-08-1</strain>
    </source>
</reference>
<accession>A0A0C9XWS6</accession>
<protein>
    <submittedName>
        <fullName evidence="3">Unplaced genomic scaffold K443scaffold_20, whole genome shotgun sequence</fullName>
    </submittedName>
</protein>
<keyword evidence="4" id="KW-1185">Reference proteome</keyword>
<dbReference type="EMBL" id="KN838555">
    <property type="protein sequence ID" value="KIK06024.1"/>
    <property type="molecule type" value="Genomic_DNA"/>
</dbReference>
<name>A0A0C9XWS6_9AGAR</name>
<evidence type="ECO:0000256" key="1">
    <source>
        <dbReference type="ARBA" id="ARBA00022737"/>
    </source>
</evidence>
<evidence type="ECO:0000259" key="2">
    <source>
        <dbReference type="Pfam" id="PF24883"/>
    </source>
</evidence>
<proteinExistence type="predicted"/>
<dbReference type="OrthoDB" id="2928561at2759"/>
<dbReference type="Pfam" id="PF24883">
    <property type="entry name" value="NPHP3_N"/>
    <property type="match status" value="1"/>
</dbReference>